<proteinExistence type="predicted"/>
<accession>A6IWN4</accession>
<feature type="region of interest" description="Disordered" evidence="1">
    <location>
        <begin position="1"/>
        <end position="24"/>
    </location>
</feature>
<organism evidence="2 3">
    <name type="scientific">Rattus norvegicus</name>
    <name type="common">Rat</name>
    <dbReference type="NCBI Taxonomy" id="10116"/>
    <lineage>
        <taxon>Eukaryota</taxon>
        <taxon>Metazoa</taxon>
        <taxon>Chordata</taxon>
        <taxon>Craniata</taxon>
        <taxon>Vertebrata</taxon>
        <taxon>Euteleostomi</taxon>
        <taxon>Mammalia</taxon>
        <taxon>Eutheria</taxon>
        <taxon>Euarchontoglires</taxon>
        <taxon>Glires</taxon>
        <taxon>Rodentia</taxon>
        <taxon>Myomorpha</taxon>
        <taxon>Muroidea</taxon>
        <taxon>Muridae</taxon>
        <taxon>Murinae</taxon>
        <taxon>Rattus</taxon>
    </lineage>
</organism>
<gene>
    <name evidence="2" type="ORF">rCG_43100</name>
</gene>
<dbReference type="AlphaFoldDB" id="A6IWN4"/>
<evidence type="ECO:0000313" key="2">
    <source>
        <dbReference type="EMBL" id="EDM08838.1"/>
    </source>
</evidence>
<evidence type="ECO:0000256" key="1">
    <source>
        <dbReference type="SAM" id="MobiDB-lite"/>
    </source>
</evidence>
<evidence type="ECO:0000313" key="3">
    <source>
        <dbReference type="Proteomes" id="UP000234681"/>
    </source>
</evidence>
<sequence>MEGRHGLAFASEAEPGRYQGSSGKQWPNFETVDGDIATVFGYLKFKFFTEH</sequence>
<protein>
    <submittedName>
        <fullName evidence="2">RCG43100, isoform CRA_c</fullName>
    </submittedName>
</protein>
<reference evidence="2 3" key="1">
    <citation type="submission" date="2005-09" db="EMBL/GenBank/DDBJ databases">
        <authorList>
            <person name="Mural R.J."/>
            <person name="Li P.W."/>
            <person name="Adams M.D."/>
            <person name="Amanatides P.G."/>
            <person name="Baden-Tillson H."/>
            <person name="Barnstead M."/>
            <person name="Chin S.H."/>
            <person name="Dew I."/>
            <person name="Evans C.A."/>
            <person name="Ferriera S."/>
            <person name="Flanigan M."/>
            <person name="Fosler C."/>
            <person name="Glodek A."/>
            <person name="Gu Z."/>
            <person name="Holt R.A."/>
            <person name="Jennings D."/>
            <person name="Kraft C.L."/>
            <person name="Lu F."/>
            <person name="Nguyen T."/>
            <person name="Nusskern D.R."/>
            <person name="Pfannkoch C.M."/>
            <person name="Sitter C."/>
            <person name="Sutton G.G."/>
            <person name="Venter J.C."/>
            <person name="Wang Z."/>
            <person name="Woodage T."/>
            <person name="Zheng X.H."/>
            <person name="Zhong F."/>
        </authorList>
    </citation>
    <scope>NUCLEOTIDE SEQUENCE [LARGE SCALE GENOMIC DNA]</scope>
    <source>
        <strain>BN</strain>
        <strain evidence="3">Sprague-Dawley</strain>
    </source>
</reference>
<dbReference type="Proteomes" id="UP000234681">
    <property type="component" value="Chromosome 16"/>
</dbReference>
<dbReference type="EMBL" id="CH473970">
    <property type="protein sequence ID" value="EDM08838.1"/>
    <property type="molecule type" value="Genomic_DNA"/>
</dbReference>
<name>A6IWN4_RAT</name>